<name>A0AAN9VVL3_9ORTH</name>
<sequence>MDLTSLLLAALLAVSAAPWGARGAAGQPPPPNDPDLATAEDPSQWKEENEFTPFVGDRFDGFDWRLCKEVARLAPRHANVVLSPVSVKLLLAMLYEGAAGDTAAELENALQLSRLEPPARRPEARRRFSNIVAALQQPNPDFKLDLALRMFVDDTFAPRTRYNKILRYFYNVELETVDFELEGETANNINAWVNKSTMGFIKDLVKADDLRDVQMMLANAVFLDGKWLAPFSEDETAEAVFFSRPGYAYNTSFMTQISDFYYYNSSAVGAQILRLPYKGGKYSMFVVLPHERDGLEGVLEQLSPDRVRQLMWNMTLVEVRVFLPRFAFDTRTDMKQVLRAMGVRTMFERAADLQGIVPRRQGPLFVSSVVQKALVQVNEKGTVAAAATEASTTNRFGGSTKNVFSARHPFLFFIEDEATATVLFVGKVSEPHPAADGAQPPQPSDPGSPEVSDFDLSSRFGGGDFDHRRPPVIVTNTIGGGGADDPRWRPVGRPESTTPQPDARRPPQPQPQPQPLPLPPFNFNWLWRPNLYAGRTPAATLPQAYTPTHTYNAQNGAGGGPQLFLVPLYVPIR</sequence>
<dbReference type="AlphaFoldDB" id="A0AAN9VVL3"/>
<dbReference type="Gene3D" id="2.30.39.10">
    <property type="entry name" value="Alpha-1-antitrypsin, domain 1"/>
    <property type="match status" value="1"/>
</dbReference>
<reference evidence="12 13" key="1">
    <citation type="submission" date="2024-03" db="EMBL/GenBank/DDBJ databases">
        <title>The genome assembly and annotation of the cricket Gryllus longicercus Weissman &amp; Gray.</title>
        <authorList>
            <person name="Szrajer S."/>
            <person name="Gray D."/>
            <person name="Ylla G."/>
        </authorList>
    </citation>
    <scope>NUCLEOTIDE SEQUENCE [LARGE SCALE GENOMIC DNA]</scope>
    <source>
        <strain evidence="12">DAG 2021-001</strain>
        <tissue evidence="12">Whole body minus gut</tissue>
    </source>
</reference>
<feature type="region of interest" description="Disordered" evidence="9">
    <location>
        <begin position="21"/>
        <end position="46"/>
    </location>
</feature>
<evidence type="ECO:0000256" key="9">
    <source>
        <dbReference type="SAM" id="MobiDB-lite"/>
    </source>
</evidence>
<dbReference type="Proteomes" id="UP001378592">
    <property type="component" value="Unassembled WGS sequence"/>
</dbReference>
<proteinExistence type="inferred from homology"/>
<evidence type="ECO:0000313" key="12">
    <source>
        <dbReference type="EMBL" id="KAK7868672.1"/>
    </source>
</evidence>
<dbReference type="GO" id="GO:0004867">
    <property type="term" value="F:serine-type endopeptidase inhibitor activity"/>
    <property type="evidence" value="ECO:0007669"/>
    <property type="project" value="UniProtKB-KW"/>
</dbReference>
<organism evidence="12 13">
    <name type="scientific">Gryllus longicercus</name>
    <dbReference type="NCBI Taxonomy" id="2509291"/>
    <lineage>
        <taxon>Eukaryota</taxon>
        <taxon>Metazoa</taxon>
        <taxon>Ecdysozoa</taxon>
        <taxon>Arthropoda</taxon>
        <taxon>Hexapoda</taxon>
        <taxon>Insecta</taxon>
        <taxon>Pterygota</taxon>
        <taxon>Neoptera</taxon>
        <taxon>Polyneoptera</taxon>
        <taxon>Orthoptera</taxon>
        <taxon>Ensifera</taxon>
        <taxon>Gryllidea</taxon>
        <taxon>Grylloidea</taxon>
        <taxon>Gryllidae</taxon>
        <taxon>Gryllinae</taxon>
        <taxon>Gryllus</taxon>
    </lineage>
</organism>
<dbReference type="InterPro" id="IPR000215">
    <property type="entry name" value="Serpin_fam"/>
</dbReference>
<dbReference type="InterPro" id="IPR042178">
    <property type="entry name" value="Serpin_sf_1"/>
</dbReference>
<evidence type="ECO:0000313" key="13">
    <source>
        <dbReference type="Proteomes" id="UP001378592"/>
    </source>
</evidence>
<gene>
    <name evidence="12" type="ORF">R5R35_006965</name>
</gene>
<feature type="region of interest" description="Disordered" evidence="9">
    <location>
        <begin position="431"/>
        <end position="520"/>
    </location>
</feature>
<dbReference type="FunFam" id="2.30.39.10:FF:000030">
    <property type="entry name" value="Serpin 2"/>
    <property type="match status" value="1"/>
</dbReference>
<keyword evidence="5 10" id="KW-0732">Signal</keyword>
<feature type="domain" description="Serpin" evidence="11">
    <location>
        <begin position="64"/>
        <end position="431"/>
    </location>
</feature>
<keyword evidence="3" id="KW-0964">Secreted</keyword>
<comment type="caution">
    <text evidence="12">The sequence shown here is derived from an EMBL/GenBank/DDBJ whole genome shotgun (WGS) entry which is preliminary data.</text>
</comment>
<feature type="chain" id="PRO_5043018242" description="Serpin domain-containing protein" evidence="10">
    <location>
        <begin position="27"/>
        <end position="573"/>
    </location>
</feature>
<dbReference type="InterPro" id="IPR023796">
    <property type="entry name" value="Serpin_dom"/>
</dbReference>
<comment type="similarity">
    <text evidence="2 8">Belongs to the serpin family.</text>
</comment>
<dbReference type="SMART" id="SM00093">
    <property type="entry name" value="SERPIN"/>
    <property type="match status" value="1"/>
</dbReference>
<feature type="signal peptide" evidence="10">
    <location>
        <begin position="1"/>
        <end position="26"/>
    </location>
</feature>
<evidence type="ECO:0000256" key="1">
    <source>
        <dbReference type="ARBA" id="ARBA00004613"/>
    </source>
</evidence>
<protein>
    <recommendedName>
        <fullName evidence="11">Serpin domain-containing protein</fullName>
    </recommendedName>
</protein>
<evidence type="ECO:0000256" key="5">
    <source>
        <dbReference type="ARBA" id="ARBA00022729"/>
    </source>
</evidence>
<evidence type="ECO:0000256" key="2">
    <source>
        <dbReference type="ARBA" id="ARBA00009500"/>
    </source>
</evidence>
<dbReference type="PANTHER" id="PTHR11461">
    <property type="entry name" value="SERINE PROTEASE INHIBITOR, SERPIN"/>
    <property type="match status" value="1"/>
</dbReference>
<evidence type="ECO:0000256" key="8">
    <source>
        <dbReference type="RuleBase" id="RU000411"/>
    </source>
</evidence>
<keyword evidence="13" id="KW-1185">Reference proteome</keyword>
<keyword evidence="6" id="KW-0722">Serine protease inhibitor</keyword>
<dbReference type="EMBL" id="JAZDUA010000089">
    <property type="protein sequence ID" value="KAK7868672.1"/>
    <property type="molecule type" value="Genomic_DNA"/>
</dbReference>
<evidence type="ECO:0000256" key="6">
    <source>
        <dbReference type="ARBA" id="ARBA00022900"/>
    </source>
</evidence>
<feature type="compositionally biased region" description="Pro residues" evidence="9">
    <location>
        <begin position="506"/>
        <end position="520"/>
    </location>
</feature>
<dbReference type="GO" id="GO:0005615">
    <property type="term" value="C:extracellular space"/>
    <property type="evidence" value="ECO:0007669"/>
    <property type="project" value="InterPro"/>
</dbReference>
<keyword evidence="4" id="KW-0646">Protease inhibitor</keyword>
<evidence type="ECO:0000259" key="11">
    <source>
        <dbReference type="SMART" id="SM00093"/>
    </source>
</evidence>
<evidence type="ECO:0000256" key="10">
    <source>
        <dbReference type="SAM" id="SignalP"/>
    </source>
</evidence>
<keyword evidence="7" id="KW-0325">Glycoprotein</keyword>
<dbReference type="SUPFAM" id="SSF56574">
    <property type="entry name" value="Serpins"/>
    <property type="match status" value="1"/>
</dbReference>
<evidence type="ECO:0000256" key="4">
    <source>
        <dbReference type="ARBA" id="ARBA00022690"/>
    </source>
</evidence>
<dbReference type="PANTHER" id="PTHR11461:SF357">
    <property type="entry name" value="SERINE PROTEASE INHIBITOR 27A"/>
    <property type="match status" value="1"/>
</dbReference>
<dbReference type="InterPro" id="IPR036186">
    <property type="entry name" value="Serpin_sf"/>
</dbReference>
<dbReference type="Gene3D" id="3.30.497.10">
    <property type="entry name" value="Antithrombin, subunit I, domain 2"/>
    <property type="match status" value="1"/>
</dbReference>
<dbReference type="InterPro" id="IPR042185">
    <property type="entry name" value="Serpin_sf_2"/>
</dbReference>
<evidence type="ECO:0000256" key="3">
    <source>
        <dbReference type="ARBA" id="ARBA00022525"/>
    </source>
</evidence>
<accession>A0AAN9VVL3</accession>
<dbReference type="Pfam" id="PF00079">
    <property type="entry name" value="Serpin"/>
    <property type="match status" value="1"/>
</dbReference>
<comment type="subcellular location">
    <subcellularLocation>
        <location evidence="1">Secreted</location>
    </subcellularLocation>
</comment>
<evidence type="ECO:0000256" key="7">
    <source>
        <dbReference type="ARBA" id="ARBA00023180"/>
    </source>
</evidence>